<dbReference type="EMBL" id="MK473657">
    <property type="protein sequence ID" value="QFF90666.1"/>
    <property type="molecule type" value="Genomic_DNA"/>
</dbReference>
<reference evidence="8" key="1">
    <citation type="journal article" date="2019" name="Int. J. Food Microbiol.">
        <title>Developing a novel molecular serotyping system based on capsular polysaccharide synthesis gene clusters of Vibrio parahaemolyticus.</title>
        <authorList>
            <person name="Pang Y."/>
            <person name="Guo X."/>
            <person name="Tian X."/>
            <person name="Liu F."/>
            <person name="Wang L."/>
            <person name="Wu J."/>
            <person name="Zhang S."/>
            <person name="Li S."/>
            <person name="Liu B."/>
        </authorList>
    </citation>
    <scope>NUCLEOTIDE SEQUENCE</scope>
    <source>
        <strain evidence="8">G3500</strain>
    </source>
</reference>
<evidence type="ECO:0000259" key="7">
    <source>
        <dbReference type="Pfam" id="PF04321"/>
    </source>
</evidence>
<dbReference type="InterPro" id="IPR029903">
    <property type="entry name" value="RmlD-like-bd"/>
</dbReference>
<dbReference type="PANTHER" id="PTHR10491:SF4">
    <property type="entry name" value="METHIONINE ADENOSYLTRANSFERASE 2 SUBUNIT BETA"/>
    <property type="match status" value="1"/>
</dbReference>
<comment type="catalytic activity">
    <reaction evidence="5 6">
        <text>dTDP-beta-L-rhamnose + NADP(+) = dTDP-4-dehydro-beta-L-rhamnose + NADPH + H(+)</text>
        <dbReference type="Rhea" id="RHEA:21796"/>
        <dbReference type="ChEBI" id="CHEBI:15378"/>
        <dbReference type="ChEBI" id="CHEBI:57510"/>
        <dbReference type="ChEBI" id="CHEBI:57783"/>
        <dbReference type="ChEBI" id="CHEBI:58349"/>
        <dbReference type="ChEBI" id="CHEBI:62830"/>
        <dbReference type="EC" id="1.1.1.133"/>
    </reaction>
</comment>
<dbReference type="RefSeq" id="WP_140342838.1">
    <property type="nucleotide sequence ID" value="NZ_CP047990.1"/>
</dbReference>
<evidence type="ECO:0000256" key="6">
    <source>
        <dbReference type="RuleBase" id="RU364082"/>
    </source>
</evidence>
<dbReference type="Gene3D" id="3.40.50.720">
    <property type="entry name" value="NAD(P)-binding Rossmann-like Domain"/>
    <property type="match status" value="1"/>
</dbReference>
<dbReference type="InterPro" id="IPR036291">
    <property type="entry name" value="NAD(P)-bd_dom_sf"/>
</dbReference>
<comment type="function">
    <text evidence="6">Catalyzes the reduction of dTDP-6-deoxy-L-lyxo-4-hexulose to yield dTDP-L-rhamnose.</text>
</comment>
<dbReference type="GO" id="GO:0009243">
    <property type="term" value="P:O antigen biosynthetic process"/>
    <property type="evidence" value="ECO:0007669"/>
    <property type="project" value="UniProtKB-UniPathway"/>
</dbReference>
<keyword evidence="6" id="KW-0521">NADP</keyword>
<dbReference type="Pfam" id="PF04321">
    <property type="entry name" value="RmlD_sub_bind"/>
    <property type="match status" value="1"/>
</dbReference>
<dbReference type="InterPro" id="IPR005913">
    <property type="entry name" value="dTDP_dehydrorham_reduct"/>
</dbReference>
<dbReference type="GO" id="GO:0008831">
    <property type="term" value="F:dTDP-4-dehydrorhamnose reductase activity"/>
    <property type="evidence" value="ECO:0007669"/>
    <property type="project" value="UniProtKB-EC"/>
</dbReference>
<evidence type="ECO:0000256" key="2">
    <source>
        <dbReference type="ARBA" id="ARBA00010944"/>
    </source>
</evidence>
<dbReference type="PANTHER" id="PTHR10491">
    <property type="entry name" value="DTDP-4-DEHYDRORHAMNOSE REDUCTASE"/>
    <property type="match status" value="1"/>
</dbReference>
<evidence type="ECO:0000256" key="5">
    <source>
        <dbReference type="ARBA" id="ARBA00048200"/>
    </source>
</evidence>
<sequence length="293" mass="31791">MRVLVTGCNGQVGYCLTEILSNAENVALLAVDRADLDITNQEAVNEAVKAFKPTIIINAAAHTAVDKAEDEVELSFAINRDGPKYLAEAAQEIGAAILHISTDYVFEGNKVGEYVEQDATNPQGVYGASKLAGEIAVAEVCDKHVILRTAWVFGEHGNNFVKTMLRLAATRNELSVVGDQFGGPTYAGDIAKVLVEIAKHISSGKSVEYGVYHYSGLPHVSWYEFADRIFDNAVEQGILRNKPTLLSITTDQYPTPSKRPSNSTLSSKKFTDAFAIGTSNWKAAITNLKVYTE</sequence>
<protein>
    <recommendedName>
        <fullName evidence="4 6">dTDP-4-dehydrorhamnose reductase</fullName>
        <ecNumber evidence="3 6">1.1.1.133</ecNumber>
    </recommendedName>
</protein>
<comment type="cofactor">
    <cofactor evidence="6">
        <name>Mg(2+)</name>
        <dbReference type="ChEBI" id="CHEBI:18420"/>
    </cofactor>
    <text evidence="6">Binds 1 Mg(2+) ion per monomer.</text>
</comment>
<organism evidence="8">
    <name type="scientific">Vibrio parahaemolyticus</name>
    <dbReference type="NCBI Taxonomy" id="670"/>
    <lineage>
        <taxon>Bacteria</taxon>
        <taxon>Pseudomonadati</taxon>
        <taxon>Pseudomonadota</taxon>
        <taxon>Gammaproteobacteria</taxon>
        <taxon>Vibrionales</taxon>
        <taxon>Vibrionaceae</taxon>
        <taxon>Vibrio</taxon>
    </lineage>
</organism>
<dbReference type="NCBIfam" id="TIGR01214">
    <property type="entry name" value="rmlD"/>
    <property type="match status" value="1"/>
</dbReference>
<evidence type="ECO:0000313" key="8">
    <source>
        <dbReference type="EMBL" id="QFF90666.1"/>
    </source>
</evidence>
<name>A0A5P5X688_VIBPH</name>
<feature type="domain" description="RmlD-like substrate binding" evidence="7">
    <location>
        <begin position="1"/>
        <end position="287"/>
    </location>
</feature>
<accession>A0A5P5X688</accession>
<evidence type="ECO:0000256" key="3">
    <source>
        <dbReference type="ARBA" id="ARBA00012929"/>
    </source>
</evidence>
<keyword evidence="6" id="KW-0560">Oxidoreductase</keyword>
<dbReference type="GO" id="GO:0019305">
    <property type="term" value="P:dTDP-rhamnose biosynthetic process"/>
    <property type="evidence" value="ECO:0007669"/>
    <property type="project" value="UniProtKB-UniPathway"/>
</dbReference>
<dbReference type="Gene3D" id="3.90.25.10">
    <property type="entry name" value="UDP-galactose 4-epimerase, domain 1"/>
    <property type="match status" value="1"/>
</dbReference>
<dbReference type="UniPathway" id="UPA00281"/>
<comment type="similarity">
    <text evidence="2 6">Belongs to the dTDP-4-dehydrorhamnose reductase family.</text>
</comment>
<dbReference type="UniPathway" id="UPA00124"/>
<proteinExistence type="inferred from homology"/>
<comment type="pathway">
    <text evidence="1 6">Carbohydrate biosynthesis; dTDP-L-rhamnose biosynthesis.</text>
</comment>
<dbReference type="AlphaFoldDB" id="A0A5P5X688"/>
<evidence type="ECO:0000256" key="4">
    <source>
        <dbReference type="ARBA" id="ARBA00017099"/>
    </source>
</evidence>
<evidence type="ECO:0000256" key="1">
    <source>
        <dbReference type="ARBA" id="ARBA00004781"/>
    </source>
</evidence>
<dbReference type="EC" id="1.1.1.133" evidence="3 6"/>
<dbReference type="SUPFAM" id="SSF51735">
    <property type="entry name" value="NAD(P)-binding Rossmann-fold domains"/>
    <property type="match status" value="1"/>
</dbReference>
<gene>
    <name evidence="8" type="primary">rmlD</name>
</gene>
<dbReference type="CDD" id="cd05254">
    <property type="entry name" value="dTDP_HR_like_SDR_e"/>
    <property type="match status" value="1"/>
</dbReference>
<dbReference type="FunFam" id="3.40.50.720:FF:000159">
    <property type="entry name" value="dTDP-4-dehydrorhamnose reductase"/>
    <property type="match status" value="1"/>
</dbReference>